<dbReference type="SUPFAM" id="SSF49503">
    <property type="entry name" value="Cupredoxins"/>
    <property type="match status" value="1"/>
</dbReference>
<dbReference type="InterPro" id="IPR008972">
    <property type="entry name" value="Cupredoxin"/>
</dbReference>
<comment type="caution">
    <text evidence="1">The sequence shown here is derived from an EMBL/GenBank/DDBJ whole genome shotgun (WGS) entry which is preliminary data.</text>
</comment>
<evidence type="ECO:0000313" key="2">
    <source>
        <dbReference type="Proteomes" id="UP000177652"/>
    </source>
</evidence>
<dbReference type="EMBL" id="MFLK01000044">
    <property type="protein sequence ID" value="OGG65516.1"/>
    <property type="molecule type" value="Genomic_DNA"/>
</dbReference>
<dbReference type="Gene3D" id="2.60.40.420">
    <property type="entry name" value="Cupredoxins - blue copper proteins"/>
    <property type="match status" value="1"/>
</dbReference>
<gene>
    <name evidence="1" type="ORF">A3D71_00245</name>
</gene>
<evidence type="ECO:0000313" key="1">
    <source>
        <dbReference type="EMBL" id="OGG65516.1"/>
    </source>
</evidence>
<reference evidence="1 2" key="1">
    <citation type="journal article" date="2016" name="Nat. Commun.">
        <title>Thousands of microbial genomes shed light on interconnected biogeochemical processes in an aquifer system.</title>
        <authorList>
            <person name="Anantharaman K."/>
            <person name="Brown C.T."/>
            <person name="Hug L.A."/>
            <person name="Sharon I."/>
            <person name="Castelle C.J."/>
            <person name="Probst A.J."/>
            <person name="Thomas B.C."/>
            <person name="Singh A."/>
            <person name="Wilkins M.J."/>
            <person name="Karaoz U."/>
            <person name="Brodie E.L."/>
            <person name="Williams K.H."/>
            <person name="Hubbard S.S."/>
            <person name="Banfield J.F."/>
        </authorList>
    </citation>
    <scope>NUCLEOTIDE SEQUENCE [LARGE SCALE GENOMIC DNA]</scope>
</reference>
<accession>A0A1F6DVX0</accession>
<name>A0A1F6DVX0_9BACT</name>
<evidence type="ECO:0008006" key="3">
    <source>
        <dbReference type="Google" id="ProtNLM"/>
    </source>
</evidence>
<protein>
    <recommendedName>
        <fullName evidence="3">EfeO-type cupredoxin-like domain-containing protein</fullName>
    </recommendedName>
</protein>
<dbReference type="AlphaFoldDB" id="A0A1F6DVX0"/>
<dbReference type="STRING" id="1798497.A3D71_00245"/>
<proteinExistence type="predicted"/>
<sequence>MNWSRSNLYLLGAVMLVAALGIYLFLTTARPAESPALQDNVSVVLTDAGFLPHDVAVKVGGTVTFSTARGEPFWPASDPHPVHTIYPEFDPQKPIKAGESWSFTFRREGTFKYHDHLGAQNWGTVLVGADTGMRDVSSAKTCDVISDLGQQRTCIGFLLQNTVNKKGLAAGVALFKELAPLHPEDCHQYAHDVGEYAYAAHVRGQKIDIGQEASYCGYGFWHGFMTKMAAESGLASAKTLCISLEGPTERTTLEIRDNCFHGVGIGLIADPPQKEIWGKAQAVISPALRYCDTMDVEDFFMRDCYSGVFHAIINFMASKQYGFVLDAKDPLAFCFAQEEKYRSSCNYQVASKMAGATDRNVSKMYAVLRRIRNEGEFKVAFSLAITGFVNQQMSTKELGDFIGQCARVSSSVSDYCVSGVAQSLFSNGTPGKEFRKPLDVCGSGSLTEAQRGACYKEVVILSRKFYSRETLDEMCAAIPDPYRALCDVQTFPE</sequence>
<organism evidence="1 2">
    <name type="scientific">Candidatus Kaiserbacteria bacterium RIFCSPHIGHO2_02_FULL_55_20</name>
    <dbReference type="NCBI Taxonomy" id="1798497"/>
    <lineage>
        <taxon>Bacteria</taxon>
        <taxon>Candidatus Kaiseribacteriota</taxon>
    </lineage>
</organism>
<dbReference type="Proteomes" id="UP000177652">
    <property type="component" value="Unassembled WGS sequence"/>
</dbReference>